<dbReference type="Proteomes" id="UP000270094">
    <property type="component" value="Unassembled WGS sequence"/>
</dbReference>
<feature type="compositionally biased region" description="Polar residues" evidence="1">
    <location>
        <begin position="36"/>
        <end position="49"/>
    </location>
</feature>
<evidence type="ECO:0000256" key="1">
    <source>
        <dbReference type="SAM" id="MobiDB-lite"/>
    </source>
</evidence>
<sequence length="62" mass="6751">SVFATNVSQIARPRVSFSPTVRRPARRQLDNGAQGLINSADTNDENTPSETVVAALEHLDLF</sequence>
<dbReference type="OrthoDB" id="10609442at2759"/>
<accession>A0A3P7JNQ5</accession>
<evidence type="ECO:0000313" key="2">
    <source>
        <dbReference type="EMBL" id="VDM81649.1"/>
    </source>
</evidence>
<keyword evidence="3" id="KW-1185">Reference proteome</keyword>
<organism evidence="2 3">
    <name type="scientific">Strongylus vulgaris</name>
    <name type="common">Blood worm</name>
    <dbReference type="NCBI Taxonomy" id="40348"/>
    <lineage>
        <taxon>Eukaryota</taxon>
        <taxon>Metazoa</taxon>
        <taxon>Ecdysozoa</taxon>
        <taxon>Nematoda</taxon>
        <taxon>Chromadorea</taxon>
        <taxon>Rhabditida</taxon>
        <taxon>Rhabditina</taxon>
        <taxon>Rhabditomorpha</taxon>
        <taxon>Strongyloidea</taxon>
        <taxon>Strongylidae</taxon>
        <taxon>Strongylus</taxon>
    </lineage>
</organism>
<dbReference type="AlphaFoldDB" id="A0A3P7JNQ5"/>
<evidence type="ECO:0000313" key="3">
    <source>
        <dbReference type="Proteomes" id="UP000270094"/>
    </source>
</evidence>
<proteinExistence type="predicted"/>
<dbReference type="EMBL" id="UYYB01113907">
    <property type="protein sequence ID" value="VDM81649.1"/>
    <property type="molecule type" value="Genomic_DNA"/>
</dbReference>
<protein>
    <submittedName>
        <fullName evidence="2">Uncharacterized protein</fullName>
    </submittedName>
</protein>
<reference evidence="2 3" key="1">
    <citation type="submission" date="2018-11" db="EMBL/GenBank/DDBJ databases">
        <authorList>
            <consortium name="Pathogen Informatics"/>
        </authorList>
    </citation>
    <scope>NUCLEOTIDE SEQUENCE [LARGE SCALE GENOMIC DNA]</scope>
</reference>
<feature type="region of interest" description="Disordered" evidence="1">
    <location>
        <begin position="18"/>
        <end position="49"/>
    </location>
</feature>
<gene>
    <name evidence="2" type="ORF">SVUK_LOCUS16647</name>
</gene>
<feature type="non-terminal residue" evidence="2">
    <location>
        <position position="1"/>
    </location>
</feature>
<name>A0A3P7JNQ5_STRVU</name>